<reference evidence="1" key="1">
    <citation type="submission" date="2021-04" db="EMBL/GenBank/DDBJ databases">
        <authorList>
            <person name="Postec A."/>
        </authorList>
    </citation>
    <scope>NUCLEOTIDE SEQUENCE</scope>
    <source>
        <strain evidence="1">F1F22</strain>
    </source>
</reference>
<dbReference type="Gene3D" id="3.40.50.12370">
    <property type="match status" value="1"/>
</dbReference>
<accession>A0AAX3BCW0</accession>
<evidence type="ECO:0000313" key="2">
    <source>
        <dbReference type="Proteomes" id="UP001056539"/>
    </source>
</evidence>
<protein>
    <submittedName>
        <fullName evidence="1">Universal stress protein</fullName>
    </submittedName>
</protein>
<dbReference type="CDD" id="cd00293">
    <property type="entry name" value="USP-like"/>
    <property type="match status" value="1"/>
</dbReference>
<dbReference type="RefSeq" id="WP_271435250.1">
    <property type="nucleotide sequence ID" value="NZ_CP073355.1"/>
</dbReference>
<dbReference type="Proteomes" id="UP001056539">
    <property type="component" value="Chromosome"/>
</dbReference>
<dbReference type="SUPFAM" id="SSF52402">
    <property type="entry name" value="Adenine nucleotide alpha hydrolases-like"/>
    <property type="match status" value="1"/>
</dbReference>
<proteinExistence type="predicted"/>
<gene>
    <name evidence="1" type="ORF">KDW03_11650</name>
</gene>
<dbReference type="KEGG" id="taqu:KDW03_11650"/>
<dbReference type="AlphaFoldDB" id="A0AAX3BCW0"/>
<reference evidence="1" key="2">
    <citation type="submission" date="2022-06" db="EMBL/GenBank/DDBJ databases">
        <title>Thermospira aquatica gen. nov., sp. nov.</title>
        <authorList>
            <person name="Ben Ali Gam Z."/>
            <person name="Labat M."/>
        </authorList>
    </citation>
    <scope>NUCLEOTIDE SEQUENCE</scope>
    <source>
        <strain evidence="1">F1F22</strain>
    </source>
</reference>
<keyword evidence="2" id="KW-1185">Reference proteome</keyword>
<name>A0AAX3BCW0_9SPIR</name>
<evidence type="ECO:0000313" key="1">
    <source>
        <dbReference type="EMBL" id="URA10118.1"/>
    </source>
</evidence>
<organism evidence="1 2">
    <name type="scientific">Thermospira aquatica</name>
    <dbReference type="NCBI Taxonomy" id="2828656"/>
    <lineage>
        <taxon>Bacteria</taxon>
        <taxon>Pseudomonadati</taxon>
        <taxon>Spirochaetota</taxon>
        <taxon>Spirochaetia</taxon>
        <taxon>Brevinematales</taxon>
        <taxon>Thermospiraceae</taxon>
        <taxon>Thermospira</taxon>
    </lineage>
</organism>
<sequence length="156" mass="18049">MKRLYISMNQTESRLYRGLPSFVSLAESFGAEIVAVFVVDKESLLKLERYKIFVSDEVAHLSESLSQEGEKRCQKLQNLCEERGIKMYTIILEGEPLHDFLRYVTEDPCEEKLIGVVRRGCGAMFRDIFDPLSRQILLETPYDVFVVGVQDHERSH</sequence>
<dbReference type="EMBL" id="CP073355">
    <property type="protein sequence ID" value="URA10118.1"/>
    <property type="molecule type" value="Genomic_DNA"/>
</dbReference>